<keyword evidence="1" id="KW-1133">Transmembrane helix</keyword>
<protein>
    <submittedName>
        <fullName evidence="2">Uncharacterized protein</fullName>
    </submittedName>
</protein>
<sequence length="93" mass="9936">MARINNVNCVANGANLDALVQESNDYPIYNGAGVESAYQPYNSYYNSAGLDNALDAADVGALGRSAYRGKKTSTSAVVLVLFILLVIILSVFW</sequence>
<evidence type="ECO:0000313" key="3">
    <source>
        <dbReference type="Proteomes" id="UP000215145"/>
    </source>
</evidence>
<comment type="caution">
    <text evidence="2">The sequence shown here is derived from an EMBL/GenBank/DDBJ whole genome shotgun (WGS) entry which is preliminary data.</text>
</comment>
<evidence type="ECO:0000313" key="2">
    <source>
        <dbReference type="EMBL" id="OXM14289.1"/>
    </source>
</evidence>
<dbReference type="OrthoDB" id="9876462at2"/>
<name>A0A229NXD8_9BACL</name>
<dbReference type="Proteomes" id="UP000215145">
    <property type="component" value="Unassembled WGS sequence"/>
</dbReference>
<accession>A0A229NXD8</accession>
<keyword evidence="3" id="KW-1185">Reference proteome</keyword>
<dbReference type="EMBL" id="NMUQ01000002">
    <property type="protein sequence ID" value="OXM14289.1"/>
    <property type="molecule type" value="Genomic_DNA"/>
</dbReference>
<keyword evidence="1" id="KW-0472">Membrane</keyword>
<organism evidence="2 3">
    <name type="scientific">Paenibacillus herberti</name>
    <dbReference type="NCBI Taxonomy" id="1619309"/>
    <lineage>
        <taxon>Bacteria</taxon>
        <taxon>Bacillati</taxon>
        <taxon>Bacillota</taxon>
        <taxon>Bacilli</taxon>
        <taxon>Bacillales</taxon>
        <taxon>Paenibacillaceae</taxon>
        <taxon>Paenibacillus</taxon>
    </lineage>
</organism>
<proteinExistence type="predicted"/>
<reference evidence="2 3" key="1">
    <citation type="submission" date="2017-07" db="EMBL/GenBank/DDBJ databases">
        <title>Paenibacillus herberti R33 genome sequencing and assembly.</title>
        <authorList>
            <person name="Su W."/>
        </authorList>
    </citation>
    <scope>NUCLEOTIDE SEQUENCE [LARGE SCALE GENOMIC DNA]</scope>
    <source>
        <strain evidence="2 3">R33</strain>
    </source>
</reference>
<evidence type="ECO:0000256" key="1">
    <source>
        <dbReference type="SAM" id="Phobius"/>
    </source>
</evidence>
<keyword evidence="1" id="KW-0812">Transmembrane</keyword>
<feature type="transmembrane region" description="Helical" evidence="1">
    <location>
        <begin position="74"/>
        <end position="92"/>
    </location>
</feature>
<dbReference type="AlphaFoldDB" id="A0A229NXD8"/>
<dbReference type="RefSeq" id="WP_089525113.1">
    <property type="nucleotide sequence ID" value="NZ_NMUQ01000002.1"/>
</dbReference>
<gene>
    <name evidence="2" type="ORF">CGZ75_15145</name>
</gene>